<dbReference type="EMBL" id="FXTX01000017">
    <property type="protein sequence ID" value="SMP18066.1"/>
    <property type="molecule type" value="Genomic_DNA"/>
</dbReference>
<dbReference type="EMBL" id="FXTX01000025">
    <property type="protein sequence ID" value="SMP21880.1"/>
    <property type="molecule type" value="Genomic_DNA"/>
</dbReference>
<evidence type="ECO:0000313" key="3">
    <source>
        <dbReference type="EMBL" id="SMP21880.1"/>
    </source>
</evidence>
<proteinExistence type="predicted"/>
<evidence type="ECO:0000313" key="1">
    <source>
        <dbReference type="EMBL" id="SMP18066.1"/>
    </source>
</evidence>
<dbReference type="Proteomes" id="UP001157947">
    <property type="component" value="Unassembled WGS sequence"/>
</dbReference>
<organism evidence="1 4">
    <name type="scientific">Venenivibrio stagnispumantis</name>
    <dbReference type="NCBI Taxonomy" id="407998"/>
    <lineage>
        <taxon>Bacteria</taxon>
        <taxon>Pseudomonadati</taxon>
        <taxon>Aquificota</taxon>
        <taxon>Aquificia</taxon>
        <taxon>Aquificales</taxon>
        <taxon>Hydrogenothermaceae</taxon>
        <taxon>Venenivibrio</taxon>
    </lineage>
</organism>
<evidence type="ECO:0000313" key="2">
    <source>
        <dbReference type="EMBL" id="SMP19924.1"/>
    </source>
</evidence>
<evidence type="ECO:0000313" key="4">
    <source>
        <dbReference type="Proteomes" id="UP001157947"/>
    </source>
</evidence>
<dbReference type="EMBL" id="FXTX01000020">
    <property type="protein sequence ID" value="SMP19924.1"/>
    <property type="molecule type" value="Genomic_DNA"/>
</dbReference>
<keyword evidence="4" id="KW-1185">Reference proteome</keyword>
<comment type="caution">
    <text evidence="1">The sequence shown here is derived from an EMBL/GenBank/DDBJ whole genome shotgun (WGS) entry which is preliminary data.</text>
</comment>
<sequence length="36" mass="4446">MKVIDKKLIEEDIIELKKLQKTIKHRRFVPRIQMLI</sequence>
<gene>
    <name evidence="1" type="ORF">SAMN06264868_1171</name>
    <name evidence="2" type="ORF">SAMN06264868_1201</name>
    <name evidence="3" type="ORF">SAMN06264868_1251</name>
</gene>
<feature type="non-terminal residue" evidence="1">
    <location>
        <position position="36"/>
    </location>
</feature>
<accession>A0AA45WNH0</accession>
<dbReference type="AlphaFoldDB" id="A0AA45WNH0"/>
<protein>
    <submittedName>
        <fullName evidence="1">Uncharacterized protein</fullName>
    </submittedName>
</protein>
<reference evidence="1" key="1">
    <citation type="submission" date="2017-05" db="EMBL/GenBank/DDBJ databases">
        <authorList>
            <person name="Varghese N."/>
            <person name="Submissions S."/>
        </authorList>
    </citation>
    <scope>NUCLEOTIDE SEQUENCE</scope>
    <source>
        <strain evidence="1">DSM 18763</strain>
    </source>
</reference>
<name>A0AA45WNH0_9AQUI</name>